<dbReference type="InterPro" id="IPR010582">
    <property type="entry name" value="Catalase_immune_responsive"/>
</dbReference>
<evidence type="ECO:0000256" key="5">
    <source>
        <dbReference type="ARBA" id="ARBA00023002"/>
    </source>
</evidence>
<evidence type="ECO:0000256" key="7">
    <source>
        <dbReference type="ARBA" id="ARBA00023324"/>
    </source>
</evidence>
<dbReference type="PANTHER" id="PTHR11465:SF61">
    <property type="entry name" value="CATALASE"/>
    <property type="match status" value="1"/>
</dbReference>
<dbReference type="InterPro" id="IPR040333">
    <property type="entry name" value="Catalase_3"/>
</dbReference>
<keyword evidence="7" id="KW-0376">Hydrogen peroxide</keyword>
<dbReference type="InterPro" id="IPR018028">
    <property type="entry name" value="Catalase"/>
</dbReference>
<keyword evidence="13" id="KW-1185">Reference proteome</keyword>
<dbReference type="GO" id="GO:0042744">
    <property type="term" value="P:hydrogen peroxide catabolic process"/>
    <property type="evidence" value="ECO:0007669"/>
    <property type="project" value="UniProtKB-KW"/>
</dbReference>
<organism evidence="12 13">
    <name type="scientific">Lujinxingia litoralis</name>
    <dbReference type="NCBI Taxonomy" id="2211119"/>
    <lineage>
        <taxon>Bacteria</taxon>
        <taxon>Deltaproteobacteria</taxon>
        <taxon>Bradymonadales</taxon>
        <taxon>Lujinxingiaceae</taxon>
        <taxon>Lujinxingia</taxon>
    </lineage>
</organism>
<feature type="domain" description="Catalase core" evidence="11">
    <location>
        <begin position="71"/>
        <end position="456"/>
    </location>
</feature>
<comment type="cofactor">
    <cofactor evidence="9">
        <name>heme</name>
        <dbReference type="ChEBI" id="CHEBI:30413"/>
    </cofactor>
</comment>
<feature type="region of interest" description="Disordered" evidence="10">
    <location>
        <begin position="1"/>
        <end position="91"/>
    </location>
</feature>
<evidence type="ECO:0000256" key="4">
    <source>
        <dbReference type="ARBA" id="ARBA00022723"/>
    </source>
</evidence>
<protein>
    <submittedName>
        <fullName evidence="12">Catalase</fullName>
    </submittedName>
</protein>
<proteinExistence type="inferred from homology"/>
<evidence type="ECO:0000256" key="9">
    <source>
        <dbReference type="PIRSR" id="PIRSR038928-2"/>
    </source>
</evidence>
<dbReference type="InterPro" id="IPR024711">
    <property type="entry name" value="Catalase_clade1/3"/>
</dbReference>
<evidence type="ECO:0000313" key="12">
    <source>
        <dbReference type="EMBL" id="RAL23008.1"/>
    </source>
</evidence>
<dbReference type="PROSITE" id="PS51402">
    <property type="entry name" value="CATALASE_3"/>
    <property type="match status" value="1"/>
</dbReference>
<dbReference type="GO" id="GO:0046872">
    <property type="term" value="F:metal ion binding"/>
    <property type="evidence" value="ECO:0007669"/>
    <property type="project" value="UniProtKB-KW"/>
</dbReference>
<keyword evidence="3 9" id="KW-0349">Heme</keyword>
<name>A0A328C849_9DELT</name>
<dbReference type="Proteomes" id="UP000249169">
    <property type="component" value="Unassembled WGS sequence"/>
</dbReference>
<dbReference type="GO" id="GO:0004096">
    <property type="term" value="F:catalase activity"/>
    <property type="evidence" value="ECO:0007669"/>
    <property type="project" value="InterPro"/>
</dbReference>
<dbReference type="Pfam" id="PF06628">
    <property type="entry name" value="Catalase-rel"/>
    <property type="match status" value="1"/>
</dbReference>
<feature type="active site" evidence="8">
    <location>
        <position position="191"/>
    </location>
</feature>
<dbReference type="RefSeq" id="WP_111729536.1">
    <property type="nucleotide sequence ID" value="NZ_QHKO01000003.1"/>
</dbReference>
<dbReference type="Pfam" id="PF00199">
    <property type="entry name" value="Catalase"/>
    <property type="match status" value="1"/>
</dbReference>
<evidence type="ECO:0000259" key="11">
    <source>
        <dbReference type="SMART" id="SM01060"/>
    </source>
</evidence>
<evidence type="ECO:0000256" key="10">
    <source>
        <dbReference type="SAM" id="MobiDB-lite"/>
    </source>
</evidence>
<accession>A0A328C849</accession>
<keyword evidence="6 9" id="KW-0408">Iron</keyword>
<dbReference type="OrthoDB" id="3169619at2"/>
<evidence type="ECO:0000256" key="2">
    <source>
        <dbReference type="ARBA" id="ARBA00022559"/>
    </source>
</evidence>
<evidence type="ECO:0000313" key="13">
    <source>
        <dbReference type="Proteomes" id="UP000249169"/>
    </source>
</evidence>
<feature type="active site" evidence="8">
    <location>
        <position position="118"/>
    </location>
</feature>
<dbReference type="SUPFAM" id="SSF56634">
    <property type="entry name" value="Heme-dependent catalase-like"/>
    <property type="match status" value="1"/>
</dbReference>
<dbReference type="InterPro" id="IPR020835">
    <property type="entry name" value="Catalase_sf"/>
</dbReference>
<dbReference type="GO" id="GO:0005737">
    <property type="term" value="C:cytoplasm"/>
    <property type="evidence" value="ECO:0007669"/>
    <property type="project" value="TreeGrafter"/>
</dbReference>
<keyword evidence="5" id="KW-0560">Oxidoreductase</keyword>
<feature type="binding site" description="axial binding residue" evidence="9">
    <location>
        <position position="401"/>
    </location>
    <ligand>
        <name>heme</name>
        <dbReference type="ChEBI" id="CHEBI:30413"/>
    </ligand>
    <ligandPart>
        <name>Fe</name>
        <dbReference type="ChEBI" id="CHEBI:18248"/>
    </ligandPart>
</feature>
<feature type="compositionally biased region" description="Low complexity" evidence="10">
    <location>
        <begin position="28"/>
        <end position="62"/>
    </location>
</feature>
<dbReference type="Gene3D" id="2.40.180.10">
    <property type="entry name" value="Catalase core domain"/>
    <property type="match status" value="1"/>
</dbReference>
<dbReference type="InterPro" id="IPR024708">
    <property type="entry name" value="Catalase_AS"/>
</dbReference>
<comment type="similarity">
    <text evidence="1">Belongs to the catalase family.</text>
</comment>
<dbReference type="GO" id="GO:0042542">
    <property type="term" value="P:response to hydrogen peroxide"/>
    <property type="evidence" value="ECO:0007669"/>
    <property type="project" value="TreeGrafter"/>
</dbReference>
<dbReference type="AlphaFoldDB" id="A0A328C849"/>
<dbReference type="EMBL" id="QHKO01000003">
    <property type="protein sequence ID" value="RAL23008.1"/>
    <property type="molecule type" value="Genomic_DNA"/>
</dbReference>
<feature type="compositionally biased region" description="Low complexity" evidence="10">
    <location>
        <begin position="1"/>
        <end position="20"/>
    </location>
</feature>
<dbReference type="PROSITE" id="PS00438">
    <property type="entry name" value="CATALASE_2"/>
    <property type="match status" value="1"/>
</dbReference>
<evidence type="ECO:0000256" key="3">
    <source>
        <dbReference type="ARBA" id="ARBA00022617"/>
    </source>
</evidence>
<evidence type="ECO:0000256" key="8">
    <source>
        <dbReference type="PIRSR" id="PIRSR038928-1"/>
    </source>
</evidence>
<evidence type="ECO:0000256" key="1">
    <source>
        <dbReference type="ARBA" id="ARBA00005329"/>
    </source>
</evidence>
<comment type="caution">
    <text evidence="12">The sequence shown here is derived from an EMBL/GenBank/DDBJ whole genome shotgun (WGS) entry which is preliminary data.</text>
</comment>
<evidence type="ECO:0000256" key="6">
    <source>
        <dbReference type="ARBA" id="ARBA00023004"/>
    </source>
</evidence>
<sequence length="561" mass="63681">MAGSSKNGKNPKSSKSGATKSSKKASKSTRSTSSKTSASRGSTAAKRGAKSTSSRGSKSSGNGRRRGPRLTTADGAPVGDQENALSAGPRGPLLMQDVNLIEQIQRFNRERMPERVVHAKGTGVYGTFKVTADLRRYTRASIFSKKGKKTECVVRFSTVAGERGAADAERDPRGFAMKFYTDEGNWDLVCNNTPIFFVRDPYKFQMFIHSQKRHPETNLRDANMQWDFWSLCPESLHQVTWLFGDRGIPRSYRHMNGYSSHTYSMINEQGERVWVKFHFKTLQGIECLTNAEAAEVIMHDRESHQRDMLDAIQGGDFPKWKAYLQVMTQEQAQNFRWNPFDLTKVWPHADFPLIEFGELELNRTPKNYHHEVEQSAFNPSSFVPGIGPSPDKMLQARLLSYQDAHLYRVGVNYRDLDVNRPRCPVHNYLRDGQFGGMHDEGTGFPNYYPNSIKGAPQPDASFNEPPWELGSVTVDRWDSRIDHDDYTQAGNLFRLMDRDEKVRLAVNIVESLGGCRKDIIERQLVHFDQADANYGRLVRRALEAYRNGEMDDLHESVQPHA</sequence>
<keyword evidence="4 9" id="KW-0479">Metal-binding</keyword>
<dbReference type="SMART" id="SM01060">
    <property type="entry name" value="Catalase"/>
    <property type="match status" value="1"/>
</dbReference>
<reference evidence="12 13" key="1">
    <citation type="submission" date="2018-05" db="EMBL/GenBank/DDBJ databases">
        <title>Lujinxingia marina gen. nov. sp. nov., a new facultative anaerobic member of the class Deltaproteobacteria, and proposal of Lujinxingaceae fam. nov.</title>
        <authorList>
            <person name="Li C.-M."/>
        </authorList>
    </citation>
    <scope>NUCLEOTIDE SEQUENCE [LARGE SCALE GENOMIC DNA]</scope>
    <source>
        <strain evidence="12 13">B210</strain>
    </source>
</reference>
<dbReference type="PANTHER" id="PTHR11465">
    <property type="entry name" value="CATALASE"/>
    <property type="match status" value="1"/>
</dbReference>
<dbReference type="InterPro" id="IPR011614">
    <property type="entry name" value="Catalase_core"/>
</dbReference>
<dbReference type="CDD" id="cd08156">
    <property type="entry name" value="catalase_clade_3"/>
    <property type="match status" value="1"/>
</dbReference>
<dbReference type="FunFam" id="2.40.180.10:FF:000001">
    <property type="entry name" value="Catalase"/>
    <property type="match status" value="1"/>
</dbReference>
<gene>
    <name evidence="12" type="ORF">DL240_08960</name>
</gene>
<dbReference type="GO" id="GO:0020037">
    <property type="term" value="F:heme binding"/>
    <property type="evidence" value="ECO:0007669"/>
    <property type="project" value="InterPro"/>
</dbReference>
<dbReference type="PRINTS" id="PR00067">
    <property type="entry name" value="CATALASE"/>
</dbReference>
<keyword evidence="2" id="KW-0575">Peroxidase</keyword>
<dbReference type="PIRSF" id="PIRSF038928">
    <property type="entry name" value="Catalase_clade1-3"/>
    <property type="match status" value="1"/>
</dbReference>